<keyword evidence="3" id="KW-1185">Reference proteome</keyword>
<organism evidence="2 3">
    <name type="scientific">Bacteroides sedimenti</name>
    <dbReference type="NCBI Taxonomy" id="2136147"/>
    <lineage>
        <taxon>Bacteria</taxon>
        <taxon>Pseudomonadati</taxon>
        <taxon>Bacteroidota</taxon>
        <taxon>Bacteroidia</taxon>
        <taxon>Bacteroidales</taxon>
        <taxon>Bacteroidaceae</taxon>
        <taxon>Bacteroides</taxon>
    </lineage>
</organism>
<dbReference type="Proteomes" id="UP001496674">
    <property type="component" value="Chromosome"/>
</dbReference>
<sequence length="167" mass="19417">MKKLNTVRLLNKVAALLVLSFVATASMCTKEDEYHHNTIRFINKSDVPVYIVADHSYPDTLNNRLGGMEYQPQIYKAYPNAENKDALQQRDYWEAVFKDGISIKSDTLMVYVFDAKLLESHSTHINNTIIQRYDLSLQDLQDANWTLTYPPSPNMKVIKMWPPYRNK</sequence>
<gene>
    <name evidence="2" type="ORF">BSYN_15470</name>
</gene>
<evidence type="ECO:0008006" key="4">
    <source>
        <dbReference type="Google" id="ProtNLM"/>
    </source>
</evidence>
<name>A0ABN6Z413_9BACE</name>
<accession>A0ABN6Z413</accession>
<evidence type="ECO:0000313" key="2">
    <source>
        <dbReference type="EMBL" id="BEG99282.1"/>
    </source>
</evidence>
<evidence type="ECO:0000256" key="1">
    <source>
        <dbReference type="SAM" id="SignalP"/>
    </source>
</evidence>
<dbReference type="RefSeq" id="WP_353329708.1">
    <property type="nucleotide sequence ID" value="NZ_AP028055.1"/>
</dbReference>
<evidence type="ECO:0000313" key="3">
    <source>
        <dbReference type="Proteomes" id="UP001496674"/>
    </source>
</evidence>
<keyword evidence="1" id="KW-0732">Signal</keyword>
<proteinExistence type="predicted"/>
<reference evidence="2 3" key="1">
    <citation type="submission" date="2023-04" db="EMBL/GenBank/DDBJ databases">
        <title>Draft genome sequence of acteroides sedimenti strain YN3PY1.</title>
        <authorList>
            <person name="Yoshida N."/>
        </authorList>
    </citation>
    <scope>NUCLEOTIDE SEQUENCE [LARGE SCALE GENOMIC DNA]</scope>
    <source>
        <strain evidence="2 3">YN3PY1</strain>
    </source>
</reference>
<dbReference type="EMBL" id="AP028055">
    <property type="protein sequence ID" value="BEG99282.1"/>
    <property type="molecule type" value="Genomic_DNA"/>
</dbReference>
<feature type="chain" id="PRO_5046216472" description="Lipoprotein" evidence="1">
    <location>
        <begin position="26"/>
        <end position="167"/>
    </location>
</feature>
<feature type="signal peptide" evidence="1">
    <location>
        <begin position="1"/>
        <end position="25"/>
    </location>
</feature>
<protein>
    <recommendedName>
        <fullName evidence="4">Lipoprotein</fullName>
    </recommendedName>
</protein>